<accession>A0ABU2H0R9</accession>
<evidence type="ECO:0000256" key="2">
    <source>
        <dbReference type="SAM" id="SignalP"/>
    </source>
</evidence>
<keyword evidence="4" id="KW-1185">Reference proteome</keyword>
<comment type="caution">
    <text evidence="3">The sequence shown here is derived from an EMBL/GenBank/DDBJ whole genome shotgun (WGS) entry which is preliminary data.</text>
</comment>
<feature type="chain" id="PRO_5046274418" description="DNA primase" evidence="2">
    <location>
        <begin position="29"/>
        <end position="94"/>
    </location>
</feature>
<gene>
    <name evidence="3" type="ORF">RIF23_01175</name>
</gene>
<protein>
    <recommendedName>
        <fullName evidence="5">DNA primase</fullName>
    </recommendedName>
</protein>
<reference evidence="4" key="1">
    <citation type="submission" date="2023-07" db="EMBL/GenBank/DDBJ databases">
        <title>Novel species in the genus Lipingzhangella isolated from Sambhar Salt Lake.</title>
        <authorList>
            <person name="Jiya N."/>
            <person name="Kajale S."/>
            <person name="Sharma A."/>
        </authorList>
    </citation>
    <scope>NUCLEOTIDE SEQUENCE [LARGE SCALE GENOMIC DNA]</scope>
    <source>
        <strain evidence="4">LS1_29</strain>
    </source>
</reference>
<organism evidence="3 4">
    <name type="scientific">Lipingzhangella rawalii</name>
    <dbReference type="NCBI Taxonomy" id="2055835"/>
    <lineage>
        <taxon>Bacteria</taxon>
        <taxon>Bacillati</taxon>
        <taxon>Actinomycetota</taxon>
        <taxon>Actinomycetes</taxon>
        <taxon>Streptosporangiales</taxon>
        <taxon>Nocardiopsidaceae</taxon>
        <taxon>Lipingzhangella</taxon>
    </lineage>
</organism>
<sequence>MQITETTSLFRRGLAASAIAAVAAFPLAACDDVDDEPADNGEQVDENGEDPLEDEDPMGEDEGDDPMGEDEGDDPMDEDEGDDPMDEDDPADDQ</sequence>
<keyword evidence="2" id="KW-0732">Signal</keyword>
<evidence type="ECO:0000313" key="3">
    <source>
        <dbReference type="EMBL" id="MDS1268900.1"/>
    </source>
</evidence>
<dbReference type="RefSeq" id="WP_310910409.1">
    <property type="nucleotide sequence ID" value="NZ_JAVLVT010000001.1"/>
</dbReference>
<dbReference type="EMBL" id="JAVLVT010000001">
    <property type="protein sequence ID" value="MDS1268900.1"/>
    <property type="molecule type" value="Genomic_DNA"/>
</dbReference>
<evidence type="ECO:0000256" key="1">
    <source>
        <dbReference type="SAM" id="MobiDB-lite"/>
    </source>
</evidence>
<feature type="region of interest" description="Disordered" evidence="1">
    <location>
        <begin position="31"/>
        <end position="94"/>
    </location>
</feature>
<name>A0ABU2H0R9_9ACTN</name>
<evidence type="ECO:0008006" key="5">
    <source>
        <dbReference type="Google" id="ProtNLM"/>
    </source>
</evidence>
<evidence type="ECO:0000313" key="4">
    <source>
        <dbReference type="Proteomes" id="UP001250214"/>
    </source>
</evidence>
<feature type="signal peptide" evidence="2">
    <location>
        <begin position="1"/>
        <end position="28"/>
    </location>
</feature>
<proteinExistence type="predicted"/>
<dbReference type="Proteomes" id="UP001250214">
    <property type="component" value="Unassembled WGS sequence"/>
</dbReference>